<reference evidence="2" key="1">
    <citation type="submission" date="2021-03" db="EMBL/GenBank/DDBJ databases">
        <authorList>
            <person name="Li Z."/>
            <person name="Yang C."/>
        </authorList>
    </citation>
    <scope>NUCLEOTIDE SEQUENCE</scope>
    <source>
        <strain evidence="2">Dzin_1.0</strain>
        <tissue evidence="2">Leaf</tissue>
    </source>
</reference>
<gene>
    <name evidence="2" type="ORF">J5N97_023068</name>
</gene>
<comment type="caution">
    <text evidence="2">The sequence shown here is derived from an EMBL/GenBank/DDBJ whole genome shotgun (WGS) entry which is preliminary data.</text>
</comment>
<proteinExistence type="predicted"/>
<accession>A0A9D5CBB6</accession>
<dbReference type="EMBL" id="JAGGNH010000006">
    <property type="protein sequence ID" value="KAJ0970191.1"/>
    <property type="molecule type" value="Genomic_DNA"/>
</dbReference>
<dbReference type="Pfam" id="PF12043">
    <property type="entry name" value="DUF3527"/>
    <property type="match status" value="1"/>
</dbReference>
<dbReference type="PANTHER" id="PTHR31390">
    <property type="entry name" value="EXPRESSED PROTEIN"/>
    <property type="match status" value="1"/>
</dbReference>
<name>A0A9D5CBB6_9LILI</name>
<evidence type="ECO:0000313" key="3">
    <source>
        <dbReference type="Proteomes" id="UP001085076"/>
    </source>
</evidence>
<protein>
    <submittedName>
        <fullName evidence="2">Uncharacterized protein</fullName>
    </submittedName>
</protein>
<dbReference type="PANTHER" id="PTHR31390:SF0">
    <property type="entry name" value="DOMAIN PROTEIN, PUTATIVE (DUF3527)-RELATED"/>
    <property type="match status" value="1"/>
</dbReference>
<evidence type="ECO:0000256" key="1">
    <source>
        <dbReference type="SAM" id="MobiDB-lite"/>
    </source>
</evidence>
<dbReference type="Proteomes" id="UP001085076">
    <property type="component" value="Miscellaneous, Linkage group lg06"/>
</dbReference>
<organism evidence="2 3">
    <name type="scientific">Dioscorea zingiberensis</name>
    <dbReference type="NCBI Taxonomy" id="325984"/>
    <lineage>
        <taxon>Eukaryota</taxon>
        <taxon>Viridiplantae</taxon>
        <taxon>Streptophyta</taxon>
        <taxon>Embryophyta</taxon>
        <taxon>Tracheophyta</taxon>
        <taxon>Spermatophyta</taxon>
        <taxon>Magnoliopsida</taxon>
        <taxon>Liliopsida</taxon>
        <taxon>Dioscoreales</taxon>
        <taxon>Dioscoreaceae</taxon>
        <taxon>Dioscorea</taxon>
    </lineage>
</organism>
<dbReference type="InterPro" id="IPR021916">
    <property type="entry name" value="DUF3527"/>
</dbReference>
<dbReference type="OrthoDB" id="1939710at2759"/>
<feature type="region of interest" description="Disordered" evidence="1">
    <location>
        <begin position="1"/>
        <end position="27"/>
    </location>
</feature>
<sequence length="658" mass="73483">MPSGPIGGNVKDNEVQKRDSIYQSSREIRKTRNQGDGKMILESVDSKEAFLSFDVVDSAPMPCQMEQVSFDQQMKSPLVSLDAEQKSPSVVTSQSTAMKAIEFLEPSFRLLSEENLDRNSSNSGYKLLRNNSANRCYLHSRNTTFHSDQGASEFIEHGLDVVSKSELIQVHGSENDGNTCHEKNIIHAFTKSSSAKVGTFNSPCHFERGFYKASSKHRFSSLKKVLDPIMKYKSLRNLPLNEAVTSGVTTSVFRKSLLSDFSSSTERIDHDETLIGGNQILITGPSSAHLHGTLKLEFKQGVPTFEFSIKDPDLVLFAKTWKTNNAFNWVYTFHKKKSSSIVWGAKDRHKQSSPTVGQMHVSGYLSSEGNCTKYSDNTMVTEFVLYDTDQARKSYNSDIPLDKNSSMEQEKCKHQVKHASNDNDLIVSASYPLAPSELHPQHEIAAMVTHIPLSKKDGSKELQADEVNTTFDQRIDTFTSLYPSNINVVTPSGRHGSPYTEGDGPSSLLDRWRSGGGCDCGGWDMGCPIVVFENSFFGLGNHLPHESQQLTMLFAQGRKEKIPTLSIKADGNGQYSIQFHARLSALQAFSICIAMLHGSETSEKKLKLYPNSLNFLLEDEVISLIEEVNKEKEKKTDKMVEQVHPYFHLDPPFSPMSR</sequence>
<keyword evidence="3" id="KW-1185">Reference proteome</keyword>
<reference evidence="2" key="2">
    <citation type="journal article" date="2022" name="Hortic Res">
        <title>The genome of Dioscorea zingiberensis sheds light on the biosynthesis, origin and evolution of the medicinally important diosgenin saponins.</title>
        <authorList>
            <person name="Li Y."/>
            <person name="Tan C."/>
            <person name="Li Z."/>
            <person name="Guo J."/>
            <person name="Li S."/>
            <person name="Chen X."/>
            <person name="Wang C."/>
            <person name="Dai X."/>
            <person name="Yang H."/>
            <person name="Song W."/>
            <person name="Hou L."/>
            <person name="Xu J."/>
            <person name="Tong Z."/>
            <person name="Xu A."/>
            <person name="Yuan X."/>
            <person name="Wang W."/>
            <person name="Yang Q."/>
            <person name="Chen L."/>
            <person name="Sun Z."/>
            <person name="Wang K."/>
            <person name="Pan B."/>
            <person name="Chen J."/>
            <person name="Bao Y."/>
            <person name="Liu F."/>
            <person name="Qi X."/>
            <person name="Gang D.R."/>
            <person name="Wen J."/>
            <person name="Li J."/>
        </authorList>
    </citation>
    <scope>NUCLEOTIDE SEQUENCE</scope>
    <source>
        <strain evidence="2">Dzin_1.0</strain>
    </source>
</reference>
<feature type="compositionally biased region" description="Basic and acidic residues" evidence="1">
    <location>
        <begin position="11"/>
        <end position="27"/>
    </location>
</feature>
<evidence type="ECO:0000313" key="2">
    <source>
        <dbReference type="EMBL" id="KAJ0970191.1"/>
    </source>
</evidence>
<dbReference type="AlphaFoldDB" id="A0A9D5CBB6"/>